<sequence length="462" mass="51741">MANIHTTHFSSFVLGHQCHPLQLVSALTSASFCDEYLVYEHQSEWAVGINKLQQLTVNNRGEMCDFEGNTQPINPRHLCRHIYRATQTIPFKNWRLFGRVDFEFSRFALDLKQQDSEQTLFELFIPKVELRINSNQIIIRTIDSSVVPKIQAIIAATSALSLPSETENKVLSQADIVNRHEVKHHYQQTVASAVNEIKADQYKKVILSRPAILPMNIDIQKSFMVGRLHNTPARSFMLKLNDLEAFGFSPETVLEVNQQGKVSTQPLAGTRFLPQDQDEAAKLKKELLTDPKEIAEHAASVKLAIEELEQVCTASSVHVSEFMTVSERGSVQHLASRVAGQLAPDKSAWDAFNILFPSITASGIPKREAIDAIARFEKQPRKLYSGSVLIADQDGFFDAALVLRAGYKSQATSMLQAGAGIISLSNPHREWEETCEKMACVLNHLVFEQTQVQSEPVTCEVE</sequence>
<dbReference type="AlphaFoldDB" id="A0A2J9VJX7"/>
<dbReference type="InterPro" id="IPR015890">
    <property type="entry name" value="Chorismate_C"/>
</dbReference>
<dbReference type="GO" id="GO:0000162">
    <property type="term" value="P:L-tryptophan biosynthetic process"/>
    <property type="evidence" value="ECO:0007669"/>
    <property type="project" value="TreeGrafter"/>
</dbReference>
<dbReference type="Proteomes" id="UP000053748">
    <property type="component" value="Unassembled WGS sequence"/>
</dbReference>
<dbReference type="PANTHER" id="PTHR11236">
    <property type="entry name" value="AMINOBENZOATE/ANTHRANILATE SYNTHASE"/>
    <property type="match status" value="1"/>
</dbReference>
<feature type="domain" description="Chorismate-utilising enzyme C-terminal" evidence="5">
    <location>
        <begin position="183"/>
        <end position="437"/>
    </location>
</feature>
<dbReference type="InterPro" id="IPR005801">
    <property type="entry name" value="ADC_synthase"/>
</dbReference>
<accession>A0A2J9VJX7</accession>
<evidence type="ECO:0000256" key="3">
    <source>
        <dbReference type="ARBA" id="ARBA00022842"/>
    </source>
</evidence>
<dbReference type="InterPro" id="IPR019996">
    <property type="entry name" value="Salicylate_synthase"/>
</dbReference>
<dbReference type="NCBIfam" id="TIGR03494">
    <property type="entry name" value="salicyl_syn"/>
    <property type="match status" value="1"/>
</dbReference>
<reference evidence="6" key="1">
    <citation type="submission" date="2017-12" db="EMBL/GenBank/DDBJ databases">
        <title>FDA dAtabase for Regulatory Grade micrObial Sequences (FDA-ARGOS): Supporting development and validation of Infectious Disease Dx tests.</title>
        <authorList>
            <person name="Hoffmann M."/>
            <person name="Allard M."/>
            <person name="Evans P."/>
            <person name="Brown E."/>
            <person name="Tallon L.J."/>
            <person name="Sadzewicz L."/>
            <person name="Sengamalay N."/>
            <person name="Ott S."/>
            <person name="Godinez A."/>
            <person name="Nagaraj S."/>
            <person name="Vavikolanu K."/>
            <person name="Aluvathingal J."/>
            <person name="Nadendla S."/>
            <person name="Hobson J."/>
            <person name="Sichtig H."/>
        </authorList>
    </citation>
    <scope>NUCLEOTIDE SEQUENCE [LARGE SCALE GENOMIC DNA]</scope>
    <source>
        <strain evidence="6">FDAARGOS_113</strain>
    </source>
</reference>
<gene>
    <name evidence="6" type="ORF">AL544_003925</name>
</gene>
<protein>
    <submittedName>
        <fullName evidence="6">Salicylate synthase</fullName>
    </submittedName>
</protein>
<keyword evidence="4" id="KW-0456">Lyase</keyword>
<name>A0A2J9VJX7_VIBMI</name>
<dbReference type="Pfam" id="PF00425">
    <property type="entry name" value="Chorismate_bind"/>
    <property type="match status" value="1"/>
</dbReference>
<evidence type="ECO:0000313" key="6">
    <source>
        <dbReference type="EMBL" id="PNM64069.1"/>
    </source>
</evidence>
<proteinExistence type="predicted"/>
<evidence type="ECO:0000256" key="2">
    <source>
        <dbReference type="ARBA" id="ARBA00022723"/>
    </source>
</evidence>
<keyword evidence="3" id="KW-0460">Magnesium</keyword>
<dbReference type="OrthoDB" id="9803598at2"/>
<dbReference type="PANTHER" id="PTHR11236:SF48">
    <property type="entry name" value="ISOCHORISMATE SYNTHASE MENF"/>
    <property type="match status" value="1"/>
</dbReference>
<dbReference type="SUPFAM" id="SSF56322">
    <property type="entry name" value="ADC synthase"/>
    <property type="match status" value="1"/>
</dbReference>
<evidence type="ECO:0000256" key="4">
    <source>
        <dbReference type="ARBA" id="ARBA00023239"/>
    </source>
</evidence>
<dbReference type="GO" id="GO:0016833">
    <property type="term" value="F:oxo-acid-lyase activity"/>
    <property type="evidence" value="ECO:0007669"/>
    <property type="project" value="InterPro"/>
</dbReference>
<organism evidence="6 7">
    <name type="scientific">Vibrio mimicus</name>
    <dbReference type="NCBI Taxonomy" id="674"/>
    <lineage>
        <taxon>Bacteria</taxon>
        <taxon>Pseudomonadati</taxon>
        <taxon>Pseudomonadota</taxon>
        <taxon>Gammaproteobacteria</taxon>
        <taxon>Vibrionales</taxon>
        <taxon>Vibrionaceae</taxon>
        <taxon>Vibrio</taxon>
    </lineage>
</organism>
<dbReference type="Gene3D" id="3.60.120.10">
    <property type="entry name" value="Anthranilate synthase"/>
    <property type="match status" value="1"/>
</dbReference>
<evidence type="ECO:0000313" key="7">
    <source>
        <dbReference type="Proteomes" id="UP000053748"/>
    </source>
</evidence>
<dbReference type="InterPro" id="IPR019999">
    <property type="entry name" value="Anth_synth_I-like"/>
</dbReference>
<comment type="caution">
    <text evidence="6">The sequence shown here is derived from an EMBL/GenBank/DDBJ whole genome shotgun (WGS) entry which is preliminary data.</text>
</comment>
<evidence type="ECO:0000259" key="5">
    <source>
        <dbReference type="Pfam" id="PF00425"/>
    </source>
</evidence>
<dbReference type="EMBL" id="LOSJ02000001">
    <property type="protein sequence ID" value="PNM64069.1"/>
    <property type="molecule type" value="Genomic_DNA"/>
</dbReference>
<keyword evidence="2" id="KW-0479">Metal-binding</keyword>
<comment type="cofactor">
    <cofactor evidence="1">
        <name>Mg(2+)</name>
        <dbReference type="ChEBI" id="CHEBI:18420"/>
    </cofactor>
</comment>
<keyword evidence="7" id="KW-1185">Reference proteome</keyword>
<dbReference type="RefSeq" id="WP_001273878.1">
    <property type="nucleotide sequence ID" value="NZ_CAWMSS010000002.1"/>
</dbReference>
<dbReference type="STRING" id="674.VM_16090"/>
<dbReference type="GO" id="GO:0046872">
    <property type="term" value="F:metal ion binding"/>
    <property type="evidence" value="ECO:0007669"/>
    <property type="project" value="UniProtKB-KW"/>
</dbReference>
<evidence type="ECO:0000256" key="1">
    <source>
        <dbReference type="ARBA" id="ARBA00001946"/>
    </source>
</evidence>
<dbReference type="GO" id="GO:0008909">
    <property type="term" value="F:isochorismate synthase activity"/>
    <property type="evidence" value="ECO:0007669"/>
    <property type="project" value="InterPro"/>
</dbReference>